<dbReference type="InterPro" id="IPR013325">
    <property type="entry name" value="RNA_pol_sigma_r2"/>
</dbReference>
<dbReference type="Gene3D" id="1.20.140.160">
    <property type="match status" value="1"/>
</dbReference>
<dbReference type="GO" id="GO:0003677">
    <property type="term" value="F:DNA binding"/>
    <property type="evidence" value="ECO:0007669"/>
    <property type="project" value="UniProtKB-KW"/>
</dbReference>
<dbReference type="InterPro" id="IPR007630">
    <property type="entry name" value="RNA_pol_sigma70_r4"/>
</dbReference>
<evidence type="ECO:0000256" key="4">
    <source>
        <dbReference type="ARBA" id="ARBA00023125"/>
    </source>
</evidence>
<evidence type="ECO:0000313" key="10">
    <source>
        <dbReference type="EMBL" id="HEB74432.1"/>
    </source>
</evidence>
<dbReference type="Proteomes" id="UP000886268">
    <property type="component" value="Unassembled WGS sequence"/>
</dbReference>
<dbReference type="SUPFAM" id="SSF88659">
    <property type="entry name" value="Sigma3 and sigma4 domains of RNA polymerase sigma factors"/>
    <property type="match status" value="1"/>
</dbReference>
<dbReference type="InterPro" id="IPR009042">
    <property type="entry name" value="RNA_pol_sigma70_r1_2"/>
</dbReference>
<evidence type="ECO:0000256" key="2">
    <source>
        <dbReference type="ARBA" id="ARBA00023015"/>
    </source>
</evidence>
<dbReference type="RefSeq" id="WP_066065765.1">
    <property type="nucleotide sequence ID" value="NZ_CP013015.1"/>
</dbReference>
<keyword evidence="5 6" id="KW-0804">Transcription</keyword>
<dbReference type="PRINTS" id="PR00046">
    <property type="entry name" value="SIGMA70FCT"/>
</dbReference>
<dbReference type="InterPro" id="IPR013324">
    <property type="entry name" value="RNA_pol_sigma_r3/r4-like"/>
</dbReference>
<dbReference type="NCBIfam" id="NF005143">
    <property type="entry name" value="PRK06596.1"/>
    <property type="match status" value="1"/>
</dbReference>
<evidence type="ECO:0000256" key="3">
    <source>
        <dbReference type="ARBA" id="ARBA00023082"/>
    </source>
</evidence>
<dbReference type="InterPro" id="IPR007627">
    <property type="entry name" value="RNA_pol_sigma70_r2"/>
</dbReference>
<dbReference type="GO" id="GO:0016987">
    <property type="term" value="F:sigma factor activity"/>
    <property type="evidence" value="ECO:0007669"/>
    <property type="project" value="UniProtKB-KW"/>
</dbReference>
<comment type="function">
    <text evidence="6">Sigma factors are initiation factors that promote the attachment of RNA polymerase to specific initiation sites and are then released.</text>
</comment>
<dbReference type="Proteomes" id="UP000070560">
    <property type="component" value="Chromosome"/>
</dbReference>
<evidence type="ECO:0000313" key="11">
    <source>
        <dbReference type="Proteomes" id="UP000070560"/>
    </source>
</evidence>
<dbReference type="NCBIfam" id="TIGR02937">
    <property type="entry name" value="sigma70-ECF"/>
    <property type="match status" value="1"/>
</dbReference>
<dbReference type="KEGG" id="daw:HS1_002345"/>
<dbReference type="InterPro" id="IPR050813">
    <property type="entry name" value="Sigma-70_Factor"/>
</dbReference>
<protein>
    <recommendedName>
        <fullName evidence="6">RNA polymerase sigma factor</fullName>
    </recommendedName>
</protein>
<dbReference type="PROSITE" id="PS00715">
    <property type="entry name" value="SIGMA70_1"/>
    <property type="match status" value="1"/>
</dbReference>
<dbReference type="Pfam" id="PF04542">
    <property type="entry name" value="Sigma70_r2"/>
    <property type="match status" value="1"/>
</dbReference>
<dbReference type="InterPro" id="IPR000943">
    <property type="entry name" value="RNA_pol_sigma70"/>
</dbReference>
<dbReference type="Pfam" id="PF00140">
    <property type="entry name" value="Sigma70_r1_2"/>
    <property type="match status" value="1"/>
</dbReference>
<comment type="similarity">
    <text evidence="1 6">Belongs to the sigma-70 factor family.</text>
</comment>
<keyword evidence="3 6" id="KW-0731">Sigma factor</keyword>
<sequence length="319" mass="37693">MKKFDKENDFMEEVEVQEIPSLSPPEVKNTLVPPSGAAIIQRYLWEVNQYPLLTPEEEFRLAHLYKEKKDKEAAFKLITSNLRLVIKIALEFQSFWASNLMDLIQEGNIGLMMGLKKYDPDKGIRFPYYASFWIKAYILKFILDNWRLVKVGTTQAQRKLFYNLQKEKQNLTRLGYEPIPKLIAKKLNVREKDVIEMEQRMEGGEFSLDAPLNPETKDTFKEVIPLPEKSPEEIWARNEIKELVAQKIEVIKKELSPKEKDILELRLLADKPLTLKEIGKRHHVSRERIRQIEARLIEKLRNYLKEEFPDYQEALTTRF</sequence>
<reference evidence="10" key="2">
    <citation type="journal article" date="2020" name="mSystems">
        <title>Genome- and Community-Level Interaction Insights into Carbon Utilization and Element Cycling Functions of Hydrothermarchaeota in Hydrothermal Sediment.</title>
        <authorList>
            <person name="Zhou Z."/>
            <person name="Liu Y."/>
            <person name="Xu W."/>
            <person name="Pan J."/>
            <person name="Luo Z.H."/>
            <person name="Li M."/>
        </authorList>
    </citation>
    <scope>NUCLEOTIDE SEQUENCE [LARGE SCALE GENOMIC DNA]</scope>
    <source>
        <strain evidence="10">HyVt-45</strain>
    </source>
</reference>
<dbReference type="CDD" id="cd06171">
    <property type="entry name" value="Sigma70_r4"/>
    <property type="match status" value="1"/>
</dbReference>
<gene>
    <name evidence="10" type="ORF">ENJ03_04350</name>
    <name evidence="9" type="ORF">HS1_002345</name>
</gene>
<name>A0A7V1I4T0_DESA2</name>
<evidence type="ECO:0000259" key="8">
    <source>
        <dbReference type="PROSITE" id="PS00716"/>
    </source>
</evidence>
<dbReference type="PROSITE" id="PS00716">
    <property type="entry name" value="SIGMA70_2"/>
    <property type="match status" value="1"/>
</dbReference>
<dbReference type="OrthoDB" id="9809557at2"/>
<accession>A0A7V1I4T0</accession>
<dbReference type="PANTHER" id="PTHR30376">
    <property type="entry name" value="SIGMA FACTOR RPOH HEAT SHOCK RELATED"/>
    <property type="match status" value="1"/>
</dbReference>
<evidence type="ECO:0000256" key="5">
    <source>
        <dbReference type="ARBA" id="ARBA00023163"/>
    </source>
</evidence>
<dbReference type="EMBL" id="DRKW01000255">
    <property type="protein sequence ID" value="HEB74432.1"/>
    <property type="molecule type" value="Genomic_DNA"/>
</dbReference>
<dbReference type="GO" id="GO:0006352">
    <property type="term" value="P:DNA-templated transcription initiation"/>
    <property type="evidence" value="ECO:0007669"/>
    <property type="project" value="InterPro"/>
</dbReference>
<organism evidence="10">
    <name type="scientific">Desulfofervidus auxilii</name>
    <dbReference type="NCBI Taxonomy" id="1621989"/>
    <lineage>
        <taxon>Bacteria</taxon>
        <taxon>Pseudomonadati</taxon>
        <taxon>Thermodesulfobacteriota</taxon>
        <taxon>Candidatus Desulfofervidia</taxon>
        <taxon>Candidatus Desulfofervidales</taxon>
        <taxon>Candidatus Desulfofervidaceae</taxon>
        <taxon>Candidatus Desulfofervidus</taxon>
    </lineage>
</organism>
<keyword evidence="4 6" id="KW-0238">DNA-binding</keyword>
<evidence type="ECO:0000256" key="6">
    <source>
        <dbReference type="RuleBase" id="RU362124"/>
    </source>
</evidence>
<evidence type="ECO:0000313" key="9">
    <source>
        <dbReference type="EMBL" id="AMM42127.1"/>
    </source>
</evidence>
<dbReference type="PANTHER" id="PTHR30376:SF3">
    <property type="entry name" value="RNA POLYMERASE SIGMA FACTOR RPOH"/>
    <property type="match status" value="1"/>
</dbReference>
<dbReference type="EMBL" id="CP013015">
    <property type="protein sequence ID" value="AMM42127.1"/>
    <property type="molecule type" value="Genomic_DNA"/>
</dbReference>
<feature type="domain" description="RNA polymerase sigma-70" evidence="8">
    <location>
        <begin position="274"/>
        <end position="300"/>
    </location>
</feature>
<dbReference type="AlphaFoldDB" id="A0A7V1I4T0"/>
<proteinExistence type="inferred from homology"/>
<reference evidence="9 11" key="1">
    <citation type="submission" date="2015-10" db="EMBL/GenBank/DDBJ databases">
        <title>Candidatus Desulfofervidus auxilii, a hydrogenotrophic sulfate-reducing bacterium involved in the thermophilic anaerobic oxidation of methane.</title>
        <authorList>
            <person name="Krukenberg V."/>
            <person name="Richter M."/>
            <person name="Wegener G."/>
        </authorList>
    </citation>
    <scope>NUCLEOTIDE SEQUENCE [LARGE SCALE GENOMIC DNA]</scope>
    <source>
        <strain evidence="9 11">HS1</strain>
    </source>
</reference>
<dbReference type="SUPFAM" id="SSF88946">
    <property type="entry name" value="Sigma2 domain of RNA polymerase sigma factors"/>
    <property type="match status" value="1"/>
</dbReference>
<evidence type="ECO:0000259" key="7">
    <source>
        <dbReference type="PROSITE" id="PS00715"/>
    </source>
</evidence>
<keyword evidence="11" id="KW-1185">Reference proteome</keyword>
<keyword evidence="2 6" id="KW-0805">Transcription regulation</keyword>
<feature type="domain" description="RNA polymerase sigma-70" evidence="7">
    <location>
        <begin position="102"/>
        <end position="115"/>
    </location>
</feature>
<dbReference type="InterPro" id="IPR014284">
    <property type="entry name" value="RNA_pol_sigma-70_dom"/>
</dbReference>
<evidence type="ECO:0000256" key="1">
    <source>
        <dbReference type="ARBA" id="ARBA00007788"/>
    </source>
</evidence>
<dbReference type="Pfam" id="PF04545">
    <property type="entry name" value="Sigma70_r4"/>
    <property type="match status" value="1"/>
</dbReference>
<dbReference type="Gene3D" id="1.20.120.1810">
    <property type="match status" value="1"/>
</dbReference>